<reference evidence="2 3" key="1">
    <citation type="submission" date="2019-12" db="EMBL/GenBank/DDBJ databases">
        <title>The whole genome sequencing of a strain isolated from a Mars analog, Dalangtan Playa.</title>
        <authorList>
            <person name="Huang T."/>
        </authorList>
    </citation>
    <scope>NUCLEOTIDE SEQUENCE [LARGE SCALE GENOMIC DNA]</scope>
    <source>
        <strain evidence="2 3">DP4-553-S</strain>
    </source>
</reference>
<dbReference type="Gene3D" id="3.40.710.10">
    <property type="entry name" value="DD-peptidase/beta-lactamase superfamily"/>
    <property type="match status" value="1"/>
</dbReference>
<dbReference type="InterPro" id="IPR001466">
    <property type="entry name" value="Beta-lactam-related"/>
</dbReference>
<accession>A0ABX7VUF2</accession>
<evidence type="ECO:0000259" key="1">
    <source>
        <dbReference type="Pfam" id="PF00144"/>
    </source>
</evidence>
<name>A0ABX7VUF2_9BACI</name>
<keyword evidence="3" id="KW-1185">Reference proteome</keyword>
<dbReference type="InterPro" id="IPR050491">
    <property type="entry name" value="AmpC-like"/>
</dbReference>
<dbReference type="SUPFAM" id="SSF56601">
    <property type="entry name" value="beta-lactamase/transpeptidase-like"/>
    <property type="match status" value="1"/>
</dbReference>
<evidence type="ECO:0000313" key="2">
    <source>
        <dbReference type="EMBL" id="QTM99103.1"/>
    </source>
</evidence>
<dbReference type="InterPro" id="IPR012338">
    <property type="entry name" value="Beta-lactam/transpept-like"/>
</dbReference>
<dbReference type="Proteomes" id="UP000665043">
    <property type="component" value="Chromosome"/>
</dbReference>
<protein>
    <submittedName>
        <fullName evidence="2">Serine hydrolase</fullName>
    </submittedName>
</protein>
<dbReference type="EMBL" id="CP046956">
    <property type="protein sequence ID" value="QTM99103.1"/>
    <property type="molecule type" value="Genomic_DNA"/>
</dbReference>
<proteinExistence type="predicted"/>
<dbReference type="PANTHER" id="PTHR46825">
    <property type="entry name" value="D-ALANYL-D-ALANINE-CARBOXYPEPTIDASE/ENDOPEPTIDASE AMPH"/>
    <property type="match status" value="1"/>
</dbReference>
<dbReference type="Pfam" id="PF00144">
    <property type="entry name" value="Beta-lactamase"/>
    <property type="match status" value="1"/>
</dbReference>
<evidence type="ECO:0000313" key="3">
    <source>
        <dbReference type="Proteomes" id="UP000665043"/>
    </source>
</evidence>
<dbReference type="RefSeq" id="WP_209368247.1">
    <property type="nucleotide sequence ID" value="NZ_CP046956.1"/>
</dbReference>
<keyword evidence="2" id="KW-0378">Hydrolase</keyword>
<gene>
    <name evidence="2" type="ORF">ERJ70_07185</name>
</gene>
<feature type="domain" description="Beta-lactamase-related" evidence="1">
    <location>
        <begin position="5"/>
        <end position="320"/>
    </location>
</feature>
<sequence length="344" mass="37673">MRKQLTSLVEQSTVPGMSLAIIEKYNLQTTECFGVTEAGANQWVKPETLFSACSISKFVTAMLVMKFAGRGILDLDEDVNRKLVSWKVPESPLIKTSKVTLRKLLSHQAGIKDPKESFGPLNEAEGFPLMQDVLTGKTAYCPYPVHVKEKPGGSFHYSDTAYCIIQLLIEDVTEKSFETIIKEELFEPLRMKNSTYTVTEGDKLSSGHDKVGRTVNGKYPVYPFPAAAGLWTTPTDLSLILKEFLLAATGKSTLVLSHSLAEEMLSPQGCAPFSGLGVFLDWGEGEKEISSFGWGIGFQSMLVAYPSLGTGAVIMTNANLGVHQLKGVIGQVYKQLLPQLTKSY</sequence>
<dbReference type="PANTHER" id="PTHR46825:SF12">
    <property type="entry name" value="PENICILLIN-BINDING PROTEIN 4"/>
    <property type="match status" value="1"/>
</dbReference>
<dbReference type="GO" id="GO:0016787">
    <property type="term" value="F:hydrolase activity"/>
    <property type="evidence" value="ECO:0007669"/>
    <property type="project" value="UniProtKB-KW"/>
</dbReference>
<organism evidence="2 3">
    <name type="scientific">Sediminibacillus dalangtanensis</name>
    <dbReference type="NCBI Taxonomy" id="2729421"/>
    <lineage>
        <taxon>Bacteria</taxon>
        <taxon>Bacillati</taxon>
        <taxon>Bacillota</taxon>
        <taxon>Bacilli</taxon>
        <taxon>Bacillales</taxon>
        <taxon>Bacillaceae</taxon>
        <taxon>Sediminibacillus</taxon>
    </lineage>
</organism>